<dbReference type="InterPro" id="IPR015422">
    <property type="entry name" value="PyrdxlP-dep_Trfase_small"/>
</dbReference>
<dbReference type="Gene3D" id="3.90.1150.10">
    <property type="entry name" value="Aspartate Aminotransferase, domain 1"/>
    <property type="match status" value="1"/>
</dbReference>
<dbReference type="SUPFAM" id="SSF53383">
    <property type="entry name" value="PLP-dependent transferases"/>
    <property type="match status" value="1"/>
</dbReference>
<dbReference type="PANTHER" id="PTHR21152">
    <property type="entry name" value="AMINOTRANSFERASE CLASS V"/>
    <property type="match status" value="1"/>
</dbReference>
<proteinExistence type="inferred from homology"/>
<evidence type="ECO:0000256" key="3">
    <source>
        <dbReference type="ARBA" id="ARBA00022898"/>
    </source>
</evidence>
<dbReference type="EC" id="2.6.1.-" evidence="5"/>
<keyword evidence="5" id="KW-0808">Transferase</keyword>
<evidence type="ECO:0000313" key="5">
    <source>
        <dbReference type="EMBL" id="MDR6509897.1"/>
    </source>
</evidence>
<keyword evidence="6" id="KW-1185">Reference proteome</keyword>
<evidence type="ECO:0000256" key="2">
    <source>
        <dbReference type="ARBA" id="ARBA00009236"/>
    </source>
</evidence>
<dbReference type="InterPro" id="IPR024169">
    <property type="entry name" value="SP_NH2Trfase/AEP_transaminase"/>
</dbReference>
<dbReference type="Gene3D" id="3.40.640.10">
    <property type="entry name" value="Type I PLP-dependent aspartate aminotransferase-like (Major domain)"/>
    <property type="match status" value="1"/>
</dbReference>
<comment type="caution">
    <text evidence="5">The sequence shown here is derived from an EMBL/GenBank/DDBJ whole genome shotgun (WGS) entry which is preliminary data.</text>
</comment>
<feature type="domain" description="Aminotransferase class V" evidence="4">
    <location>
        <begin position="44"/>
        <end position="352"/>
    </location>
</feature>
<dbReference type="EMBL" id="JAVDRD010000001">
    <property type="protein sequence ID" value="MDR6509897.1"/>
    <property type="molecule type" value="Genomic_DNA"/>
</dbReference>
<comment type="similarity">
    <text evidence="2">Belongs to the class-V pyridoxal-phosphate-dependent aminotransferase family.</text>
</comment>
<dbReference type="Proteomes" id="UP001184150">
    <property type="component" value="Unassembled WGS sequence"/>
</dbReference>
<dbReference type="PIRSF" id="PIRSF000524">
    <property type="entry name" value="SPT"/>
    <property type="match status" value="1"/>
</dbReference>
<dbReference type="GO" id="GO:0008483">
    <property type="term" value="F:transaminase activity"/>
    <property type="evidence" value="ECO:0007669"/>
    <property type="project" value="UniProtKB-KW"/>
</dbReference>
<dbReference type="Pfam" id="PF00266">
    <property type="entry name" value="Aminotran_5"/>
    <property type="match status" value="1"/>
</dbReference>
<organism evidence="5 6">
    <name type="scientific">Novosphingobium capsulatum</name>
    <dbReference type="NCBI Taxonomy" id="13688"/>
    <lineage>
        <taxon>Bacteria</taxon>
        <taxon>Pseudomonadati</taxon>
        <taxon>Pseudomonadota</taxon>
        <taxon>Alphaproteobacteria</taxon>
        <taxon>Sphingomonadales</taxon>
        <taxon>Sphingomonadaceae</taxon>
        <taxon>Novosphingobium</taxon>
    </lineage>
</organism>
<sequence length="414" mass="44140">MLDPLLFGEIDPPQRLLMGPGPVNAHPRVLRAMSADLLGQFDPEMTGYMNQVMALYRPVFGTQNRWTMLIDGTARAAIEASLVSLIQPGETALVINFGRFGLLLQEILLRIGARFETVDAPWGEVVPAEAIRAAAKRVQPRLICTVHGDTSTTMAQPLDDIGVIAREVGALVYVDATATLGGMEIAADRWGADVITGGLQKCLGGPSGSAPITVSDAAAQAIFARRHDEKGIRAANAVDGVGPRIPSNYFDLAMIMDYWSEKRLNHHTEATTMLYGARECARVALGEGLDARFRRHQAAGAAMSAGLRAMGLTLFGDDAHRMANVTGVYIPQGVDGEAVRAMMREQFEIEIGTAFGPLIGKIWRLGAMGYNAMKHKVLITLAALEACLAAQGVALPLGAAVPAALAAWDEVMAA</sequence>
<name>A0ABU1MIL8_9SPHN</name>
<accession>A0ABU1MIL8</accession>
<comment type="cofactor">
    <cofactor evidence="1">
        <name>pyridoxal 5'-phosphate</name>
        <dbReference type="ChEBI" id="CHEBI:597326"/>
    </cofactor>
</comment>
<evidence type="ECO:0000259" key="4">
    <source>
        <dbReference type="Pfam" id="PF00266"/>
    </source>
</evidence>
<evidence type="ECO:0000313" key="6">
    <source>
        <dbReference type="Proteomes" id="UP001184150"/>
    </source>
</evidence>
<keyword evidence="5" id="KW-0032">Aminotransferase</keyword>
<dbReference type="InterPro" id="IPR015421">
    <property type="entry name" value="PyrdxlP-dep_Trfase_major"/>
</dbReference>
<gene>
    <name evidence="5" type="ORF">J2792_000737</name>
</gene>
<evidence type="ECO:0000256" key="1">
    <source>
        <dbReference type="ARBA" id="ARBA00001933"/>
    </source>
</evidence>
<protein>
    <submittedName>
        <fullName evidence="5">(S)-ureidoglycine-glyoxylate aminotransferase</fullName>
        <ecNumber evidence="5">2.6.1.-</ecNumber>
    </submittedName>
</protein>
<dbReference type="InterPro" id="IPR015424">
    <property type="entry name" value="PyrdxlP-dep_Trfase"/>
</dbReference>
<keyword evidence="3" id="KW-0663">Pyridoxal phosphate</keyword>
<reference evidence="5 6" key="1">
    <citation type="submission" date="2023-07" db="EMBL/GenBank/DDBJ databases">
        <title>Sorghum-associated microbial communities from plants grown in Nebraska, USA.</title>
        <authorList>
            <person name="Schachtman D."/>
        </authorList>
    </citation>
    <scope>NUCLEOTIDE SEQUENCE [LARGE SCALE GENOMIC DNA]</scope>
    <source>
        <strain evidence="5 6">DS1027</strain>
    </source>
</reference>
<dbReference type="PANTHER" id="PTHR21152:SF40">
    <property type="entry name" value="ALANINE--GLYOXYLATE AMINOTRANSFERASE"/>
    <property type="match status" value="1"/>
</dbReference>
<dbReference type="InterPro" id="IPR000192">
    <property type="entry name" value="Aminotrans_V_dom"/>
</dbReference>